<evidence type="ECO:0000256" key="2">
    <source>
        <dbReference type="ARBA" id="ARBA00022679"/>
    </source>
</evidence>
<keyword evidence="6" id="KW-1185">Reference proteome</keyword>
<evidence type="ECO:0000313" key="6">
    <source>
        <dbReference type="Proteomes" id="UP000181917"/>
    </source>
</evidence>
<feature type="compositionally biased region" description="Basic residues" evidence="3">
    <location>
        <begin position="7"/>
        <end position="16"/>
    </location>
</feature>
<reference evidence="5 6" key="1">
    <citation type="submission" date="2016-10" db="EMBL/GenBank/DDBJ databases">
        <authorList>
            <person name="de Groot N.N."/>
        </authorList>
    </citation>
    <scope>NUCLEOTIDE SEQUENCE [LARGE SCALE GENOMIC DNA]</scope>
    <source>
        <strain evidence="5 6">DSM 20117</strain>
    </source>
</reference>
<dbReference type="OrthoDB" id="3382693at2"/>
<dbReference type="AlphaFoldDB" id="A0A1H1C489"/>
<evidence type="ECO:0000313" key="5">
    <source>
        <dbReference type="EMBL" id="SDQ59018.1"/>
    </source>
</evidence>
<sequence length="289" mass="31644">MRTEHSRGHHHGHQQGRHNEDQQSHEPGLAETLDLDALLLHEHLQEIFDWTAKHQPAPGTIVDLGAGTGTGTLGLTRTFPQASVVAVDQSEFMLAHLASAVEKNQLSDRVSTLQVDLDATWPELADIDLIWAASSMHHMSDPANILSQIGKTLAPGGLLVVVEMDTLPRHLPDDLGFGAPGLEQRLHDAVAIAGWNAHPNWAPAIREAGMEIAEQRTFTYGTDENRELIAHNAQTFLSRMRTSLGDTLSAEDLATIDQLLDPHGPQSLTRRTDLSMRGSRTVWAARPGR</sequence>
<organism evidence="5 6">
    <name type="scientific">Crystallibacter crystallopoietes</name>
    <dbReference type="NCBI Taxonomy" id="37928"/>
    <lineage>
        <taxon>Bacteria</taxon>
        <taxon>Bacillati</taxon>
        <taxon>Actinomycetota</taxon>
        <taxon>Actinomycetes</taxon>
        <taxon>Micrococcales</taxon>
        <taxon>Micrococcaceae</taxon>
        <taxon>Crystallibacter</taxon>
    </lineage>
</organism>
<feature type="region of interest" description="Disordered" evidence="3">
    <location>
        <begin position="1"/>
        <end position="26"/>
    </location>
</feature>
<accession>A0A1H1C489</accession>
<dbReference type="PANTHER" id="PTHR43861:SF1">
    <property type="entry name" value="TRANS-ACONITATE 2-METHYLTRANSFERASE"/>
    <property type="match status" value="1"/>
</dbReference>
<dbReference type="SUPFAM" id="SSF53335">
    <property type="entry name" value="S-adenosyl-L-methionine-dependent methyltransferases"/>
    <property type="match status" value="1"/>
</dbReference>
<evidence type="ECO:0000256" key="3">
    <source>
        <dbReference type="SAM" id="MobiDB-lite"/>
    </source>
</evidence>
<evidence type="ECO:0000256" key="1">
    <source>
        <dbReference type="ARBA" id="ARBA00022603"/>
    </source>
</evidence>
<protein>
    <submittedName>
        <fullName evidence="5">Methyltransferase domain-containing protein</fullName>
    </submittedName>
</protein>
<feature type="domain" description="Methyltransferase" evidence="4">
    <location>
        <begin position="61"/>
        <end position="157"/>
    </location>
</feature>
<dbReference type="InterPro" id="IPR041698">
    <property type="entry name" value="Methyltransf_25"/>
</dbReference>
<dbReference type="GO" id="GO:0008168">
    <property type="term" value="F:methyltransferase activity"/>
    <property type="evidence" value="ECO:0007669"/>
    <property type="project" value="UniProtKB-KW"/>
</dbReference>
<dbReference type="EMBL" id="FNKH01000002">
    <property type="protein sequence ID" value="SDQ59018.1"/>
    <property type="molecule type" value="Genomic_DNA"/>
</dbReference>
<dbReference type="Gene3D" id="3.40.50.150">
    <property type="entry name" value="Vaccinia Virus protein VP39"/>
    <property type="match status" value="1"/>
</dbReference>
<dbReference type="CDD" id="cd02440">
    <property type="entry name" value="AdoMet_MTases"/>
    <property type="match status" value="1"/>
</dbReference>
<dbReference type="RefSeq" id="WP_074700070.1">
    <property type="nucleotide sequence ID" value="NZ_CP018863.1"/>
</dbReference>
<keyword evidence="2 5" id="KW-0808">Transferase</keyword>
<dbReference type="KEGG" id="acry:AC20117_08705"/>
<keyword evidence="1 5" id="KW-0489">Methyltransferase</keyword>
<dbReference type="GO" id="GO:0032259">
    <property type="term" value="P:methylation"/>
    <property type="evidence" value="ECO:0007669"/>
    <property type="project" value="UniProtKB-KW"/>
</dbReference>
<gene>
    <name evidence="5" type="ORF">SAMN04489742_1731</name>
</gene>
<proteinExistence type="predicted"/>
<dbReference type="PANTHER" id="PTHR43861">
    <property type="entry name" value="TRANS-ACONITATE 2-METHYLTRANSFERASE-RELATED"/>
    <property type="match status" value="1"/>
</dbReference>
<name>A0A1H1C489_9MICC</name>
<evidence type="ECO:0000259" key="4">
    <source>
        <dbReference type="Pfam" id="PF13649"/>
    </source>
</evidence>
<dbReference type="Proteomes" id="UP000181917">
    <property type="component" value="Unassembled WGS sequence"/>
</dbReference>
<dbReference type="Pfam" id="PF13649">
    <property type="entry name" value="Methyltransf_25"/>
    <property type="match status" value="1"/>
</dbReference>
<dbReference type="STRING" id="37928.SAMN04489742_1731"/>
<dbReference type="InterPro" id="IPR029063">
    <property type="entry name" value="SAM-dependent_MTases_sf"/>
</dbReference>